<dbReference type="SUPFAM" id="SSF53300">
    <property type="entry name" value="vWA-like"/>
    <property type="match status" value="1"/>
</dbReference>
<feature type="domain" description="VWFA" evidence="4">
    <location>
        <begin position="324"/>
        <end position="543"/>
    </location>
</feature>
<dbReference type="Pfam" id="PF07002">
    <property type="entry name" value="Copine"/>
    <property type="match status" value="1"/>
</dbReference>
<dbReference type="PANTHER" id="PTHR10857">
    <property type="entry name" value="COPINE"/>
    <property type="match status" value="1"/>
</dbReference>
<evidence type="ECO:0000256" key="1">
    <source>
        <dbReference type="ARBA" id="ARBA00009048"/>
    </source>
</evidence>
<evidence type="ECO:0000259" key="4">
    <source>
        <dbReference type="PROSITE" id="PS50234"/>
    </source>
</evidence>
<dbReference type="Gene3D" id="3.40.50.410">
    <property type="entry name" value="von Willebrand factor, type A domain"/>
    <property type="match status" value="1"/>
</dbReference>
<dbReference type="PANTHER" id="PTHR10857:SF106">
    <property type="entry name" value="C2 DOMAIN-CONTAINING PROTEIN"/>
    <property type="match status" value="1"/>
</dbReference>
<name>A0A1Y2BZV5_9FUNG</name>
<dbReference type="InterPro" id="IPR045052">
    <property type="entry name" value="Copine"/>
</dbReference>
<protein>
    <submittedName>
        <fullName evidence="5">Copine 3 protein</fullName>
    </submittedName>
</protein>
<dbReference type="SUPFAM" id="SSF49562">
    <property type="entry name" value="C2 domain (Calcium/lipid-binding domain, CaLB)"/>
    <property type="match status" value="2"/>
</dbReference>
<feature type="domain" description="C2" evidence="3">
    <location>
        <begin position="4"/>
        <end position="137"/>
    </location>
</feature>
<dbReference type="EMBL" id="MCOG01000128">
    <property type="protein sequence ID" value="ORY40289.1"/>
    <property type="molecule type" value="Genomic_DNA"/>
</dbReference>
<dbReference type="GO" id="GO:0071277">
    <property type="term" value="P:cellular response to calcium ion"/>
    <property type="evidence" value="ECO:0007669"/>
    <property type="project" value="TreeGrafter"/>
</dbReference>
<dbReference type="PROSITE" id="PS50004">
    <property type="entry name" value="C2"/>
    <property type="match status" value="2"/>
</dbReference>
<dbReference type="OrthoDB" id="5855668at2759"/>
<dbReference type="GO" id="GO:0005886">
    <property type="term" value="C:plasma membrane"/>
    <property type="evidence" value="ECO:0007669"/>
    <property type="project" value="TreeGrafter"/>
</dbReference>
<feature type="domain" description="C2" evidence="3">
    <location>
        <begin position="144"/>
        <end position="283"/>
    </location>
</feature>
<dbReference type="STRING" id="1754190.A0A1Y2BZV5"/>
<dbReference type="InterPro" id="IPR037768">
    <property type="entry name" value="C2B_Copine"/>
</dbReference>
<dbReference type="InterPro" id="IPR035892">
    <property type="entry name" value="C2_domain_sf"/>
</dbReference>
<dbReference type="AlphaFoldDB" id="A0A1Y2BZV5"/>
<dbReference type="InterPro" id="IPR036465">
    <property type="entry name" value="vWFA_dom_sf"/>
</dbReference>
<dbReference type="GO" id="GO:0005544">
    <property type="term" value="F:calcium-dependent phospholipid binding"/>
    <property type="evidence" value="ECO:0007669"/>
    <property type="project" value="InterPro"/>
</dbReference>
<dbReference type="CDD" id="cd04048">
    <property type="entry name" value="C2A_Copine"/>
    <property type="match status" value="1"/>
</dbReference>
<dbReference type="InterPro" id="IPR000008">
    <property type="entry name" value="C2_dom"/>
</dbReference>
<dbReference type="Gene3D" id="2.60.40.150">
    <property type="entry name" value="C2 domain"/>
    <property type="match status" value="2"/>
</dbReference>
<organism evidence="5 6">
    <name type="scientific">Neocallimastix californiae</name>
    <dbReference type="NCBI Taxonomy" id="1754190"/>
    <lineage>
        <taxon>Eukaryota</taxon>
        <taxon>Fungi</taxon>
        <taxon>Fungi incertae sedis</taxon>
        <taxon>Chytridiomycota</taxon>
        <taxon>Chytridiomycota incertae sedis</taxon>
        <taxon>Neocallimastigomycetes</taxon>
        <taxon>Neocallimastigales</taxon>
        <taxon>Neocallimastigaceae</taxon>
        <taxon>Neocallimastix</taxon>
    </lineage>
</organism>
<keyword evidence="2" id="KW-0677">Repeat</keyword>
<dbReference type="InterPro" id="IPR002035">
    <property type="entry name" value="VWF_A"/>
</dbReference>
<keyword evidence="6" id="KW-1185">Reference proteome</keyword>
<proteinExistence type="inferred from homology"/>
<dbReference type="Pfam" id="PF00168">
    <property type="entry name" value="C2"/>
    <property type="match status" value="2"/>
</dbReference>
<evidence type="ECO:0000313" key="5">
    <source>
        <dbReference type="EMBL" id="ORY40289.1"/>
    </source>
</evidence>
<dbReference type="SMART" id="SM00239">
    <property type="entry name" value="C2"/>
    <property type="match status" value="2"/>
</dbReference>
<dbReference type="Proteomes" id="UP000193920">
    <property type="component" value="Unassembled WGS sequence"/>
</dbReference>
<comment type="similarity">
    <text evidence="1">Belongs to the copine family.</text>
</comment>
<evidence type="ECO:0000313" key="6">
    <source>
        <dbReference type="Proteomes" id="UP000193920"/>
    </source>
</evidence>
<sequence>MDDSDSYVYQYPGLNKNTSFPSKVQISISCSNLPKFDAASKSDPKVFIFIESKCYIDGKIETLWSQIAKTETVKNNVDPTFKKKFTIDYYFETIQNLRFVVFDMDGDSKEWKKNDFIGYVEKSLASLINESKNNVVECDILTSKPSGIEVDISKAQKFSGTSKMFIRIEEDSHLNKKYRFNVQGVDLDKKDIIGSSDPFIIISRIEDDGSIIKVMETSVIKNTLNPAWANLEVPVKTFNNEDLNKMLLFEVLDWDKNSKNDIIGTFKATTKDLIEKKSFEVINEKKKSKSDSYKNSGTIIFDRIEVVGPPLSFMDFPMGGTEIVVTFAIDFTGSNEYDINNFYTMNDYEKAISSIGYVLEPYDSNKSMEVYGYGGKFFGRGNVEFDCPLTDDREHPSVIGVAGILEAYHNALQTVKLSGPTNFAPIIKKITNDTVKDLPPPYENNPLPKYHILAIITDGVISDINKTIEAIIDASDHPLSIIIIGVGKENFEKMNVLDGDNRVLKMNGKNSKRDIVQFLPLNKFIENPDLLRAETLKEVPKQVIEFANKYKYKPNFHP</sequence>
<dbReference type="InterPro" id="IPR010734">
    <property type="entry name" value="Copine_C"/>
</dbReference>
<dbReference type="SMART" id="SM00327">
    <property type="entry name" value="VWA"/>
    <property type="match status" value="1"/>
</dbReference>
<reference evidence="5 6" key="1">
    <citation type="submission" date="2016-08" db="EMBL/GenBank/DDBJ databases">
        <title>A Parts List for Fungal Cellulosomes Revealed by Comparative Genomics.</title>
        <authorList>
            <consortium name="DOE Joint Genome Institute"/>
            <person name="Haitjema C.H."/>
            <person name="Gilmore S.P."/>
            <person name="Henske J.K."/>
            <person name="Solomon K.V."/>
            <person name="De Groot R."/>
            <person name="Kuo A."/>
            <person name="Mondo S.J."/>
            <person name="Salamov A.A."/>
            <person name="Labutti K."/>
            <person name="Zhao Z."/>
            <person name="Chiniquy J."/>
            <person name="Barry K."/>
            <person name="Brewer H.M."/>
            <person name="Purvine S.O."/>
            <person name="Wright A.T."/>
            <person name="Boxma B."/>
            <person name="Van Alen T."/>
            <person name="Hackstein J.H."/>
            <person name="Baker S.E."/>
            <person name="Grigoriev I.V."/>
            <person name="O'Malley M.A."/>
        </authorList>
    </citation>
    <scope>NUCLEOTIDE SEQUENCE [LARGE SCALE GENOMIC DNA]</scope>
    <source>
        <strain evidence="5 6">G1</strain>
    </source>
</reference>
<evidence type="ECO:0000259" key="3">
    <source>
        <dbReference type="PROSITE" id="PS50004"/>
    </source>
</evidence>
<accession>A0A1Y2BZV5</accession>
<evidence type="ECO:0000256" key="2">
    <source>
        <dbReference type="ARBA" id="ARBA00022737"/>
    </source>
</evidence>
<dbReference type="CDD" id="cd04047">
    <property type="entry name" value="C2B_Copine"/>
    <property type="match status" value="1"/>
</dbReference>
<comment type="caution">
    <text evidence="5">The sequence shown here is derived from an EMBL/GenBank/DDBJ whole genome shotgun (WGS) entry which is preliminary data.</text>
</comment>
<gene>
    <name evidence="5" type="ORF">LY90DRAFT_704133</name>
</gene>
<dbReference type="PROSITE" id="PS50234">
    <property type="entry name" value="VWFA"/>
    <property type="match status" value="1"/>
</dbReference>